<dbReference type="Pfam" id="PF13480">
    <property type="entry name" value="Acetyltransf_6"/>
    <property type="match status" value="1"/>
</dbReference>
<keyword evidence="3" id="KW-1185">Reference proteome</keyword>
<dbReference type="OrthoDB" id="208468at2"/>
<dbReference type="STRING" id="64971.SAMN05421831_10378"/>
<dbReference type="SUPFAM" id="SSF55729">
    <property type="entry name" value="Acyl-CoA N-acyltransferases (Nat)"/>
    <property type="match status" value="1"/>
</dbReference>
<protein>
    <submittedName>
        <fullName evidence="2">Acetyltransferase involved in cellulose biosynthesis, CelD/BcsL family</fullName>
    </submittedName>
</protein>
<evidence type="ECO:0000259" key="1">
    <source>
        <dbReference type="Pfam" id="PF13480"/>
    </source>
</evidence>
<dbReference type="InterPro" id="IPR016181">
    <property type="entry name" value="Acyl_CoA_acyltransferase"/>
</dbReference>
<organism evidence="2 3">
    <name type="scientific">Allopseudospirillum japonicum</name>
    <dbReference type="NCBI Taxonomy" id="64971"/>
    <lineage>
        <taxon>Bacteria</taxon>
        <taxon>Pseudomonadati</taxon>
        <taxon>Pseudomonadota</taxon>
        <taxon>Gammaproteobacteria</taxon>
        <taxon>Oceanospirillales</taxon>
        <taxon>Oceanospirillaceae</taxon>
        <taxon>Allopseudospirillum</taxon>
    </lineage>
</organism>
<dbReference type="Proteomes" id="UP000242999">
    <property type="component" value="Unassembled WGS sequence"/>
</dbReference>
<accession>A0A1H6R4B0</accession>
<reference evidence="3" key="1">
    <citation type="submission" date="2016-10" db="EMBL/GenBank/DDBJ databases">
        <authorList>
            <person name="Varghese N."/>
            <person name="Submissions S."/>
        </authorList>
    </citation>
    <scope>NUCLEOTIDE SEQUENCE [LARGE SCALE GENOMIC DNA]</scope>
    <source>
        <strain evidence="3">DSM 7165</strain>
    </source>
</reference>
<dbReference type="GO" id="GO:0016740">
    <property type="term" value="F:transferase activity"/>
    <property type="evidence" value="ECO:0007669"/>
    <property type="project" value="UniProtKB-KW"/>
</dbReference>
<sequence>MVLVYRHKCWVIKITLVTHLVFLTDPVYEDFMSQLHISWQTCADSLVRLYPQWQNLFQHQPVTTGLFASPDFIQNYWAFYKPTDSGVLTVTEAHNGRLLAAIALQIFHLEHNGRQYRCARPVGANYAPFFEWPFASENRREVINAVLNQGMQAILRLDVAFMGPLHEGSILYQLLEDFTGSESLKIWRFPRNLHEIDTRGRNFEAYQRLCSSKAFKAARYAERKLAREKGPLSWHAPATPSIAYDVVQTLCEQELTHFGTQHVHNHHPEWPSFMAAFVRDLQYGAQADVQQLYVDGHLALTSLALRHQQRLYYMVSRPHPDYVTYSVDRILQARLITQSFERQEIFCFGAGDYAYKRYWAPTVGELKCALIFFNVHTRRALDPLLEPKSFARCVAF</sequence>
<dbReference type="InterPro" id="IPR038740">
    <property type="entry name" value="BioF2-like_GNAT_dom"/>
</dbReference>
<dbReference type="EMBL" id="FNYH01000003">
    <property type="protein sequence ID" value="SEI50708.1"/>
    <property type="molecule type" value="Genomic_DNA"/>
</dbReference>
<feature type="domain" description="BioF2-like acetyltransferase" evidence="1">
    <location>
        <begin position="213"/>
        <end position="357"/>
    </location>
</feature>
<gene>
    <name evidence="2" type="ORF">SAMN05421831_10378</name>
</gene>
<name>A0A1H6R4B0_9GAMM</name>
<proteinExistence type="predicted"/>
<evidence type="ECO:0000313" key="2">
    <source>
        <dbReference type="EMBL" id="SEI50708.1"/>
    </source>
</evidence>
<keyword evidence="2" id="KW-0808">Transferase</keyword>
<evidence type="ECO:0000313" key="3">
    <source>
        <dbReference type="Proteomes" id="UP000242999"/>
    </source>
</evidence>
<dbReference type="AlphaFoldDB" id="A0A1H6R4B0"/>